<keyword evidence="6" id="KW-1185">Reference proteome</keyword>
<evidence type="ECO:0000256" key="1">
    <source>
        <dbReference type="ARBA" id="ARBA00022737"/>
    </source>
</evidence>
<sequence length="120" mass="13090">MDKERRSPLQSAAWQGHVQVLELLLLHRANINHMCNQGASALCIAAQEGHVEVVRALLHHGAEPNHADRQGRTAMKVAVKGGHHQVVELLEKCGAFPPVSPSRSSTNNPEEVLARSRTSI</sequence>
<dbReference type="EMBL" id="MRZV01001245">
    <property type="protein sequence ID" value="PIK39387.1"/>
    <property type="molecule type" value="Genomic_DNA"/>
</dbReference>
<evidence type="ECO:0000313" key="6">
    <source>
        <dbReference type="Proteomes" id="UP000230750"/>
    </source>
</evidence>
<dbReference type="OrthoDB" id="539213at2759"/>
<dbReference type="PANTHER" id="PTHR24166">
    <property type="entry name" value="ROLLING PEBBLES, ISOFORM B"/>
    <property type="match status" value="1"/>
</dbReference>
<evidence type="ECO:0000256" key="4">
    <source>
        <dbReference type="SAM" id="MobiDB-lite"/>
    </source>
</evidence>
<dbReference type="Proteomes" id="UP000230750">
    <property type="component" value="Unassembled WGS sequence"/>
</dbReference>
<dbReference type="InterPro" id="IPR036770">
    <property type="entry name" value="Ankyrin_rpt-contain_sf"/>
</dbReference>
<dbReference type="Pfam" id="PF12796">
    <property type="entry name" value="Ank_2"/>
    <property type="match status" value="1"/>
</dbReference>
<feature type="repeat" description="ANK" evidence="3">
    <location>
        <begin position="4"/>
        <end position="36"/>
    </location>
</feature>
<proteinExistence type="predicted"/>
<name>A0A2G8JUE7_STIJA</name>
<dbReference type="AlphaFoldDB" id="A0A2G8JUE7"/>
<feature type="repeat" description="ANK" evidence="3">
    <location>
        <begin position="37"/>
        <end position="69"/>
    </location>
</feature>
<dbReference type="SMART" id="SM00248">
    <property type="entry name" value="ANK"/>
    <property type="match status" value="3"/>
</dbReference>
<dbReference type="PANTHER" id="PTHR24166:SF48">
    <property type="entry name" value="PROTEIN VAPYRIN"/>
    <property type="match status" value="1"/>
</dbReference>
<evidence type="ECO:0000313" key="5">
    <source>
        <dbReference type="EMBL" id="PIK39387.1"/>
    </source>
</evidence>
<dbReference type="STRING" id="307972.A0A2G8JUE7"/>
<dbReference type="InterPro" id="IPR002110">
    <property type="entry name" value="Ankyrin_rpt"/>
</dbReference>
<dbReference type="PROSITE" id="PS50088">
    <property type="entry name" value="ANK_REPEAT"/>
    <property type="match status" value="2"/>
</dbReference>
<feature type="region of interest" description="Disordered" evidence="4">
    <location>
        <begin position="96"/>
        <end position="120"/>
    </location>
</feature>
<organism evidence="5 6">
    <name type="scientific">Stichopus japonicus</name>
    <name type="common">Sea cucumber</name>
    <dbReference type="NCBI Taxonomy" id="307972"/>
    <lineage>
        <taxon>Eukaryota</taxon>
        <taxon>Metazoa</taxon>
        <taxon>Echinodermata</taxon>
        <taxon>Eleutherozoa</taxon>
        <taxon>Echinozoa</taxon>
        <taxon>Holothuroidea</taxon>
        <taxon>Aspidochirotacea</taxon>
        <taxon>Aspidochirotida</taxon>
        <taxon>Stichopodidae</taxon>
        <taxon>Apostichopus</taxon>
    </lineage>
</organism>
<dbReference type="PROSITE" id="PS50297">
    <property type="entry name" value="ANK_REP_REGION"/>
    <property type="match status" value="2"/>
</dbReference>
<dbReference type="SUPFAM" id="SSF48403">
    <property type="entry name" value="Ankyrin repeat"/>
    <property type="match status" value="1"/>
</dbReference>
<evidence type="ECO:0000256" key="3">
    <source>
        <dbReference type="PROSITE-ProRule" id="PRU00023"/>
    </source>
</evidence>
<keyword evidence="2 3" id="KW-0040">ANK repeat</keyword>
<dbReference type="InterPro" id="IPR050889">
    <property type="entry name" value="Dendritic_Spine_Reg/Scaffold"/>
</dbReference>
<accession>A0A2G8JUE7</accession>
<gene>
    <name evidence="5" type="ORF">BSL78_23775</name>
</gene>
<dbReference type="Gene3D" id="1.25.40.20">
    <property type="entry name" value="Ankyrin repeat-containing domain"/>
    <property type="match status" value="1"/>
</dbReference>
<protein>
    <submittedName>
        <fullName evidence="5">Ankyrin repeat domain-containing protein 50</fullName>
    </submittedName>
</protein>
<comment type="caution">
    <text evidence="5">The sequence shown here is derived from an EMBL/GenBank/DDBJ whole genome shotgun (WGS) entry which is preliminary data.</text>
</comment>
<reference evidence="5 6" key="1">
    <citation type="journal article" date="2017" name="PLoS Biol.">
        <title>The sea cucumber genome provides insights into morphological evolution and visceral regeneration.</title>
        <authorList>
            <person name="Zhang X."/>
            <person name="Sun L."/>
            <person name="Yuan J."/>
            <person name="Sun Y."/>
            <person name="Gao Y."/>
            <person name="Zhang L."/>
            <person name="Li S."/>
            <person name="Dai H."/>
            <person name="Hamel J.F."/>
            <person name="Liu C."/>
            <person name="Yu Y."/>
            <person name="Liu S."/>
            <person name="Lin W."/>
            <person name="Guo K."/>
            <person name="Jin S."/>
            <person name="Xu P."/>
            <person name="Storey K.B."/>
            <person name="Huan P."/>
            <person name="Zhang T."/>
            <person name="Zhou Y."/>
            <person name="Zhang J."/>
            <person name="Lin C."/>
            <person name="Li X."/>
            <person name="Xing L."/>
            <person name="Huo D."/>
            <person name="Sun M."/>
            <person name="Wang L."/>
            <person name="Mercier A."/>
            <person name="Li F."/>
            <person name="Yang H."/>
            <person name="Xiang J."/>
        </authorList>
    </citation>
    <scope>NUCLEOTIDE SEQUENCE [LARGE SCALE GENOMIC DNA]</scope>
    <source>
        <strain evidence="5">Shaxun</strain>
        <tissue evidence="5">Muscle</tissue>
    </source>
</reference>
<evidence type="ECO:0000256" key="2">
    <source>
        <dbReference type="ARBA" id="ARBA00023043"/>
    </source>
</evidence>
<keyword evidence="1" id="KW-0677">Repeat</keyword>